<dbReference type="SUPFAM" id="SSF57667">
    <property type="entry name" value="beta-beta-alpha zinc fingers"/>
    <property type="match status" value="4"/>
</dbReference>
<evidence type="ECO:0000313" key="11">
    <source>
        <dbReference type="Proteomes" id="UP001174136"/>
    </source>
</evidence>
<accession>A0AA47MJA9</accession>
<feature type="domain" description="C2H2-type" evidence="9">
    <location>
        <begin position="153"/>
        <end position="180"/>
    </location>
</feature>
<evidence type="ECO:0000256" key="4">
    <source>
        <dbReference type="ARBA" id="ARBA00022771"/>
    </source>
</evidence>
<dbReference type="FunFam" id="3.30.160.60:FF:000478">
    <property type="entry name" value="Zinc finger protein 133"/>
    <property type="match status" value="1"/>
</dbReference>
<dbReference type="GO" id="GO:0000981">
    <property type="term" value="F:DNA-binding transcription factor activity, RNA polymerase II-specific"/>
    <property type="evidence" value="ECO:0007669"/>
    <property type="project" value="TreeGrafter"/>
</dbReference>
<proteinExistence type="predicted"/>
<comment type="caution">
    <text evidence="10">The sequence shown here is derived from an EMBL/GenBank/DDBJ whole genome shotgun (WGS) entry which is preliminary data.</text>
</comment>
<dbReference type="InterPro" id="IPR013087">
    <property type="entry name" value="Znf_C2H2_type"/>
</dbReference>
<evidence type="ECO:0000256" key="5">
    <source>
        <dbReference type="ARBA" id="ARBA00022833"/>
    </source>
</evidence>
<keyword evidence="3" id="KW-0677">Repeat</keyword>
<dbReference type="AlphaFoldDB" id="A0AA47MJA9"/>
<dbReference type="FunFam" id="3.30.160.60:FF:000110">
    <property type="entry name" value="Zinc finger protein-like"/>
    <property type="match status" value="1"/>
</dbReference>
<evidence type="ECO:0000259" key="9">
    <source>
        <dbReference type="PROSITE" id="PS50157"/>
    </source>
</evidence>
<dbReference type="PANTHER" id="PTHR24381">
    <property type="entry name" value="ZINC FINGER PROTEIN"/>
    <property type="match status" value="1"/>
</dbReference>
<evidence type="ECO:0000256" key="6">
    <source>
        <dbReference type="ARBA" id="ARBA00023125"/>
    </source>
</evidence>
<keyword evidence="7" id="KW-0539">Nucleus</keyword>
<dbReference type="SMART" id="SM00355">
    <property type="entry name" value="ZnF_C2H2"/>
    <property type="match status" value="3"/>
</dbReference>
<dbReference type="FunFam" id="3.30.160.60:FF:002343">
    <property type="entry name" value="Zinc finger protein 33A"/>
    <property type="match status" value="2"/>
</dbReference>
<dbReference type="PANTHER" id="PTHR24381:SF390">
    <property type="entry name" value="ZINC FINGER PROTEIN 37 HOMOLOG"/>
    <property type="match status" value="1"/>
</dbReference>
<dbReference type="EMBL" id="JAOPHQ010003975">
    <property type="protein sequence ID" value="KAK0141358.1"/>
    <property type="molecule type" value="Genomic_DNA"/>
</dbReference>
<dbReference type="FunFam" id="3.30.160.60:FF:000690">
    <property type="entry name" value="Zinc finger protein 354C"/>
    <property type="match status" value="1"/>
</dbReference>
<dbReference type="PROSITE" id="PS00028">
    <property type="entry name" value="ZINC_FINGER_C2H2_1"/>
    <property type="match status" value="2"/>
</dbReference>
<keyword evidence="5" id="KW-0862">Zinc</keyword>
<gene>
    <name evidence="10" type="primary">ZNF93_0</name>
    <name evidence="10" type="ORF">N1851_021634</name>
</gene>
<evidence type="ECO:0000313" key="10">
    <source>
        <dbReference type="EMBL" id="KAK0141358.1"/>
    </source>
</evidence>
<feature type="domain" description="C2H2-type" evidence="9">
    <location>
        <begin position="19"/>
        <end position="70"/>
    </location>
</feature>
<keyword evidence="4 8" id="KW-0863">Zinc-finger</keyword>
<evidence type="ECO:0000256" key="7">
    <source>
        <dbReference type="ARBA" id="ARBA00023242"/>
    </source>
</evidence>
<feature type="domain" description="C2H2-type" evidence="9">
    <location>
        <begin position="125"/>
        <end position="152"/>
    </location>
</feature>
<dbReference type="GO" id="GO:0005634">
    <property type="term" value="C:nucleus"/>
    <property type="evidence" value="ECO:0007669"/>
    <property type="project" value="UniProtKB-SubCell"/>
</dbReference>
<dbReference type="Pfam" id="PF00096">
    <property type="entry name" value="zf-C2H2"/>
    <property type="match status" value="1"/>
</dbReference>
<dbReference type="PROSITE" id="PS50157">
    <property type="entry name" value="ZINC_FINGER_C2H2_2"/>
    <property type="match status" value="3"/>
</dbReference>
<comment type="subcellular location">
    <subcellularLocation>
        <location evidence="1">Nucleus</location>
    </subcellularLocation>
</comment>
<dbReference type="Pfam" id="PF13465">
    <property type="entry name" value="zf-H2C2_2"/>
    <property type="match status" value="1"/>
</dbReference>
<evidence type="ECO:0000256" key="3">
    <source>
        <dbReference type="ARBA" id="ARBA00022737"/>
    </source>
</evidence>
<dbReference type="GO" id="GO:0000977">
    <property type="term" value="F:RNA polymerase II transcription regulatory region sequence-specific DNA binding"/>
    <property type="evidence" value="ECO:0007669"/>
    <property type="project" value="TreeGrafter"/>
</dbReference>
<keyword evidence="11" id="KW-1185">Reference proteome</keyword>
<reference evidence="10" key="1">
    <citation type="journal article" date="2023" name="Front. Mar. Sci.">
        <title>A new Merluccius polli reference genome to investigate the effects of global change in West African waters.</title>
        <authorList>
            <person name="Mateo J.L."/>
            <person name="Blanco-Fernandez C."/>
            <person name="Garcia-Vazquez E."/>
            <person name="Machado-Schiaffino G."/>
        </authorList>
    </citation>
    <scope>NUCLEOTIDE SEQUENCE</scope>
    <source>
        <strain evidence="10">C29</strain>
        <tissue evidence="10">Fin</tissue>
    </source>
</reference>
<sequence length="217" mass="24738">MSTSQLQVHRRLHTGERMYCCGKCGETFNKSGDLKKHQASIQERNYTTVSSVGRLLVNLTHQRIHTGEKPYQCQQCGKTFSDPSSEDSPAHPYREKPYHCQQCGKTFSQLVSEESPAHPYRKKPYQCQQCGKTFSDSSSLKSHQRIHTGEKPYQCQQCGKTFSDSGSLKSHQRIHTGEKPYHCQQCGRLFSQSGQLKITSASYRRETVPMSAVWKNL</sequence>
<organism evidence="10 11">
    <name type="scientific">Merluccius polli</name>
    <name type="common">Benguela hake</name>
    <name type="synonym">Merluccius cadenati</name>
    <dbReference type="NCBI Taxonomy" id="89951"/>
    <lineage>
        <taxon>Eukaryota</taxon>
        <taxon>Metazoa</taxon>
        <taxon>Chordata</taxon>
        <taxon>Craniata</taxon>
        <taxon>Vertebrata</taxon>
        <taxon>Euteleostomi</taxon>
        <taxon>Actinopterygii</taxon>
        <taxon>Neopterygii</taxon>
        <taxon>Teleostei</taxon>
        <taxon>Neoteleostei</taxon>
        <taxon>Acanthomorphata</taxon>
        <taxon>Zeiogadaria</taxon>
        <taxon>Gadariae</taxon>
        <taxon>Gadiformes</taxon>
        <taxon>Gadoidei</taxon>
        <taxon>Merlucciidae</taxon>
        <taxon>Merluccius</taxon>
    </lineage>
</organism>
<keyword evidence="6" id="KW-0238">DNA-binding</keyword>
<protein>
    <submittedName>
        <fullName evidence="10">Zinc finger protein 93</fullName>
    </submittedName>
</protein>
<evidence type="ECO:0000256" key="8">
    <source>
        <dbReference type="PROSITE-ProRule" id="PRU00042"/>
    </source>
</evidence>
<dbReference type="GO" id="GO:0008270">
    <property type="term" value="F:zinc ion binding"/>
    <property type="evidence" value="ECO:0007669"/>
    <property type="project" value="UniProtKB-KW"/>
</dbReference>
<evidence type="ECO:0000256" key="2">
    <source>
        <dbReference type="ARBA" id="ARBA00022723"/>
    </source>
</evidence>
<keyword evidence="2" id="KW-0479">Metal-binding</keyword>
<dbReference type="Proteomes" id="UP001174136">
    <property type="component" value="Unassembled WGS sequence"/>
</dbReference>
<evidence type="ECO:0000256" key="1">
    <source>
        <dbReference type="ARBA" id="ARBA00004123"/>
    </source>
</evidence>
<dbReference type="InterPro" id="IPR036236">
    <property type="entry name" value="Znf_C2H2_sf"/>
</dbReference>
<dbReference type="Gene3D" id="3.30.160.60">
    <property type="entry name" value="Classic Zinc Finger"/>
    <property type="match status" value="6"/>
</dbReference>
<name>A0AA47MJA9_MERPO</name>